<name>C9QI29_VIBOR</name>
<dbReference type="AlphaFoldDB" id="C9QI29"/>
<protein>
    <submittedName>
        <fullName evidence="3">Uncharacterized protein</fullName>
    </submittedName>
</protein>
<keyword evidence="5" id="KW-1185">Reference proteome</keyword>
<evidence type="ECO:0000313" key="4">
    <source>
        <dbReference type="Proteomes" id="UP000002817"/>
    </source>
</evidence>
<evidence type="ECO:0000256" key="1">
    <source>
        <dbReference type="SAM" id="Phobius"/>
    </source>
</evidence>
<evidence type="ECO:0000313" key="5">
    <source>
        <dbReference type="Proteomes" id="UP000003515"/>
    </source>
</evidence>
<comment type="caution">
    <text evidence="3">The sequence shown here is derived from an EMBL/GenBank/DDBJ whole genome shotgun (WGS) entry which is preliminary data.</text>
</comment>
<dbReference type="STRING" id="675816.VIA_002991"/>
<sequence>MAAEKLTRGRFVQIIIMLTLLIGVFVWRTVTFDSAKSIECHLKPNCVFTVKNETFSAERLENKILLKKPSDDWTIKTQASDVQIIEKAEFWELHSNKNSDFEITISDLEENNLAGVRFRI</sequence>
<reference evidence="3" key="2">
    <citation type="submission" date="2011-08" db="EMBL/GenBank/DDBJ databases">
        <authorList>
            <person name="Hoffman M."/>
            <person name="Strain E.A."/>
            <person name="Brown E."/>
            <person name="Allard M.W."/>
        </authorList>
    </citation>
    <scope>NUCLEOTIDE SEQUENCE</scope>
    <source>
        <strain evidence="3">CIP 102891</strain>
    </source>
</reference>
<dbReference type="OrthoDB" id="5917376at2"/>
<accession>C9QI29</accession>
<gene>
    <name evidence="2" type="ORF">VIA_002991</name>
    <name evidence="3" type="ORF">VIOR3934_01788</name>
</gene>
<feature type="transmembrane region" description="Helical" evidence="1">
    <location>
        <begin position="12"/>
        <end position="30"/>
    </location>
</feature>
<dbReference type="eggNOG" id="ENOG5031NTM">
    <property type="taxonomic scope" value="Bacteria"/>
</dbReference>
<proteinExistence type="predicted"/>
<dbReference type="RefSeq" id="WP_004414042.1">
    <property type="nucleotide sequence ID" value="NZ_ACZV01000005.1"/>
</dbReference>
<evidence type="ECO:0000313" key="2">
    <source>
        <dbReference type="EMBL" id="EEX92346.1"/>
    </source>
</evidence>
<dbReference type="Proteomes" id="UP000003515">
    <property type="component" value="Unassembled WGS sequence"/>
</dbReference>
<dbReference type="PATRIC" id="fig|675816.5.peg.1301"/>
<keyword evidence="1" id="KW-0812">Transmembrane</keyword>
<dbReference type="Proteomes" id="UP000002817">
    <property type="component" value="Unassembled WGS sequence"/>
</dbReference>
<keyword evidence="1" id="KW-0472">Membrane</keyword>
<keyword evidence="1" id="KW-1133">Transmembrane helix</keyword>
<reference evidence="2 5" key="1">
    <citation type="submission" date="2009-10" db="EMBL/GenBank/DDBJ databases">
        <authorList>
            <consortium name="Los Alamos National Laboratory (LANL)"/>
            <consortium name="National Microbial Pathogen Data Resource (NMPDR)"/>
            <person name="Munk A.C."/>
            <person name="Chertkov O."/>
            <person name="Tapia R."/>
            <person name="Green L."/>
            <person name="Rogers Y."/>
            <person name="Detter J.C."/>
            <person name="Bruce D."/>
            <person name="Brettin T.S."/>
            <person name="Colwell R.R."/>
            <person name="Huq A."/>
            <person name="Grim C.J."/>
            <person name="Hasan N.A."/>
            <person name="Bartels D."/>
            <person name="Vonstein V."/>
        </authorList>
    </citation>
    <scope>NUCLEOTIDE SEQUENCE [LARGE SCALE GENOMIC DNA]</scope>
    <source>
        <strain evidence="2 5">CIP 102891</strain>
    </source>
</reference>
<evidence type="ECO:0000313" key="3">
    <source>
        <dbReference type="EMBL" id="EGU51829.1"/>
    </source>
</evidence>
<organism evidence="3 4">
    <name type="scientific">Vibrio orientalis CIP 102891 = ATCC 33934</name>
    <dbReference type="NCBI Taxonomy" id="675816"/>
    <lineage>
        <taxon>Bacteria</taxon>
        <taxon>Pseudomonadati</taxon>
        <taxon>Pseudomonadota</taxon>
        <taxon>Gammaproteobacteria</taxon>
        <taxon>Vibrionales</taxon>
        <taxon>Vibrionaceae</taxon>
        <taxon>Vibrio</taxon>
        <taxon>Vibrio oreintalis group</taxon>
    </lineage>
</organism>
<dbReference type="EMBL" id="ACZV01000005">
    <property type="protein sequence ID" value="EEX92346.1"/>
    <property type="molecule type" value="Genomic_DNA"/>
</dbReference>
<reference evidence="3 4" key="3">
    <citation type="journal article" date="2012" name="Int. J. Syst. Evol. Microbiol.">
        <title>Vibrio caribbeanicus sp. nov., isolated from the marine sponge Scleritoderma cyanea.</title>
        <authorList>
            <person name="Hoffmann M."/>
            <person name="Monday S.R."/>
            <person name="Allard M.W."/>
            <person name="Strain E.A."/>
            <person name="Whittaker P."/>
            <person name="Naum M."/>
            <person name="McCarthy P.J."/>
            <person name="Lopez J.V."/>
            <person name="Fischer M."/>
            <person name="Brown E.W."/>
        </authorList>
    </citation>
    <scope>NUCLEOTIDE SEQUENCE [LARGE SCALE GENOMIC DNA]</scope>
    <source>
        <strain evidence="3">CIP 102891</strain>
        <strain evidence="4">CIP 102891 / ATCC 33934</strain>
    </source>
</reference>
<dbReference type="EMBL" id="AFWH01000016">
    <property type="protein sequence ID" value="EGU51829.1"/>
    <property type="molecule type" value="Genomic_DNA"/>
</dbReference>